<dbReference type="Pfam" id="PF01121">
    <property type="entry name" value="CoaE"/>
    <property type="match status" value="1"/>
</dbReference>
<dbReference type="GO" id="GO:0005737">
    <property type="term" value="C:cytoplasm"/>
    <property type="evidence" value="ECO:0007669"/>
    <property type="project" value="UniProtKB-SubCell"/>
</dbReference>
<reference evidence="7 8" key="1">
    <citation type="submission" date="2016-10" db="EMBL/GenBank/DDBJ databases">
        <authorList>
            <person name="de Groot N.N."/>
        </authorList>
    </citation>
    <scope>NUCLEOTIDE SEQUENCE [LARGE SCALE GENOMIC DNA]</scope>
    <source>
        <strain evidence="7 8">DSM 25186</strain>
    </source>
</reference>
<sequence>MSSTSPSAPSAFPSATPSKPLQIGITGGIGSGKSLVCRLFALLRIPIYEADDRARWLMNHDPQLTASVRSAFGNEAYTPDGQLNRPWLSARVFSDPEQVAQLNALVHPRVADDYGAWVAEQRSPYVIKEAALLYEAGSWQQLDQVVVVYAGEALRIARIRQRDPHRSAEEIRAIMARQLSEDEKVKRADHVIYNDERQLVIPQVLALHNQWWASRQPS</sequence>
<dbReference type="InterPro" id="IPR027417">
    <property type="entry name" value="P-loop_NTPase"/>
</dbReference>
<keyword evidence="5" id="KW-0963">Cytoplasm</keyword>
<keyword evidence="3 5" id="KW-0067">ATP-binding</keyword>
<keyword evidence="5 7" id="KW-0418">Kinase</keyword>
<gene>
    <name evidence="5" type="primary">coaE</name>
    <name evidence="7" type="ORF">SAMN05421823_103100</name>
</gene>
<dbReference type="STRING" id="1075417.SAMN05421823_103100"/>
<dbReference type="OrthoDB" id="9812943at2"/>
<dbReference type="GO" id="GO:0015937">
    <property type="term" value="P:coenzyme A biosynthetic process"/>
    <property type="evidence" value="ECO:0007669"/>
    <property type="project" value="UniProtKB-UniRule"/>
</dbReference>
<dbReference type="PROSITE" id="PS51219">
    <property type="entry name" value="DPCK"/>
    <property type="match status" value="1"/>
</dbReference>
<dbReference type="PANTHER" id="PTHR10695:SF46">
    <property type="entry name" value="BIFUNCTIONAL COENZYME A SYNTHASE-RELATED"/>
    <property type="match status" value="1"/>
</dbReference>
<dbReference type="GO" id="GO:0004140">
    <property type="term" value="F:dephospho-CoA kinase activity"/>
    <property type="evidence" value="ECO:0007669"/>
    <property type="project" value="UniProtKB-UniRule"/>
</dbReference>
<evidence type="ECO:0000256" key="4">
    <source>
        <dbReference type="ARBA" id="ARBA00022993"/>
    </source>
</evidence>
<evidence type="ECO:0000313" key="7">
    <source>
        <dbReference type="EMBL" id="SDK62231.1"/>
    </source>
</evidence>
<feature type="binding site" evidence="5">
    <location>
        <begin position="30"/>
        <end position="35"/>
    </location>
    <ligand>
        <name>ATP</name>
        <dbReference type="ChEBI" id="CHEBI:30616"/>
    </ligand>
</feature>
<evidence type="ECO:0000256" key="3">
    <source>
        <dbReference type="ARBA" id="ARBA00022840"/>
    </source>
</evidence>
<dbReference type="GO" id="GO:0005524">
    <property type="term" value="F:ATP binding"/>
    <property type="evidence" value="ECO:0007669"/>
    <property type="project" value="UniProtKB-UniRule"/>
</dbReference>
<dbReference type="InterPro" id="IPR001977">
    <property type="entry name" value="Depp_CoAkinase"/>
</dbReference>
<keyword evidence="5" id="KW-0808">Transferase</keyword>
<comment type="pathway">
    <text evidence="5">Cofactor biosynthesis; coenzyme A biosynthesis; CoA from (R)-pantothenate: step 5/5.</text>
</comment>
<dbReference type="CDD" id="cd02022">
    <property type="entry name" value="DPCK"/>
    <property type="match status" value="1"/>
</dbReference>
<dbReference type="Gene3D" id="3.40.50.300">
    <property type="entry name" value="P-loop containing nucleotide triphosphate hydrolases"/>
    <property type="match status" value="1"/>
</dbReference>
<keyword evidence="8" id="KW-1185">Reference proteome</keyword>
<dbReference type="EMBL" id="FNFO01000003">
    <property type="protein sequence ID" value="SDK62231.1"/>
    <property type="molecule type" value="Genomic_DNA"/>
</dbReference>
<evidence type="ECO:0000256" key="2">
    <source>
        <dbReference type="ARBA" id="ARBA00022741"/>
    </source>
</evidence>
<proteinExistence type="inferred from homology"/>
<accession>A0A1G9DEA6</accession>
<dbReference type="HAMAP" id="MF_00376">
    <property type="entry name" value="Dephospho_CoA_kinase"/>
    <property type="match status" value="1"/>
</dbReference>
<organism evidence="7 8">
    <name type="scientific">Catalinimonas alkaloidigena</name>
    <dbReference type="NCBI Taxonomy" id="1075417"/>
    <lineage>
        <taxon>Bacteria</taxon>
        <taxon>Pseudomonadati</taxon>
        <taxon>Bacteroidota</taxon>
        <taxon>Cytophagia</taxon>
        <taxon>Cytophagales</taxon>
        <taxon>Catalimonadaceae</taxon>
        <taxon>Catalinimonas</taxon>
    </lineage>
</organism>
<keyword evidence="4 5" id="KW-0173">Coenzyme A biosynthesis</keyword>
<comment type="function">
    <text evidence="5">Catalyzes the phosphorylation of the 3'-hydroxyl group of dephosphocoenzyme A to form coenzyme A.</text>
</comment>
<name>A0A1G9DEA6_9BACT</name>
<dbReference type="UniPathway" id="UPA00241">
    <property type="reaction ID" value="UER00356"/>
</dbReference>
<evidence type="ECO:0000256" key="5">
    <source>
        <dbReference type="HAMAP-Rule" id="MF_00376"/>
    </source>
</evidence>
<dbReference type="RefSeq" id="WP_089680999.1">
    <property type="nucleotide sequence ID" value="NZ_FNFO01000003.1"/>
</dbReference>
<dbReference type="PANTHER" id="PTHR10695">
    <property type="entry name" value="DEPHOSPHO-COA KINASE-RELATED"/>
    <property type="match status" value="1"/>
</dbReference>
<comment type="subcellular location">
    <subcellularLocation>
        <location evidence="5">Cytoplasm</location>
    </subcellularLocation>
</comment>
<evidence type="ECO:0000256" key="6">
    <source>
        <dbReference type="NCBIfam" id="TIGR00152"/>
    </source>
</evidence>
<dbReference type="AlphaFoldDB" id="A0A1G9DEA6"/>
<dbReference type="EC" id="2.7.1.24" evidence="5 6"/>
<dbReference type="NCBIfam" id="TIGR00152">
    <property type="entry name" value="dephospho-CoA kinase"/>
    <property type="match status" value="1"/>
</dbReference>
<dbReference type="SUPFAM" id="SSF52540">
    <property type="entry name" value="P-loop containing nucleoside triphosphate hydrolases"/>
    <property type="match status" value="1"/>
</dbReference>
<keyword evidence="2 5" id="KW-0547">Nucleotide-binding</keyword>
<evidence type="ECO:0000313" key="8">
    <source>
        <dbReference type="Proteomes" id="UP000198510"/>
    </source>
</evidence>
<protein>
    <recommendedName>
        <fullName evidence="5 6">Dephospho-CoA kinase</fullName>
        <ecNumber evidence="5 6">2.7.1.24</ecNumber>
    </recommendedName>
    <alternativeName>
        <fullName evidence="5">Dephosphocoenzyme A kinase</fullName>
    </alternativeName>
</protein>
<comment type="catalytic activity">
    <reaction evidence="5">
        <text>3'-dephospho-CoA + ATP = ADP + CoA + H(+)</text>
        <dbReference type="Rhea" id="RHEA:18245"/>
        <dbReference type="ChEBI" id="CHEBI:15378"/>
        <dbReference type="ChEBI" id="CHEBI:30616"/>
        <dbReference type="ChEBI" id="CHEBI:57287"/>
        <dbReference type="ChEBI" id="CHEBI:57328"/>
        <dbReference type="ChEBI" id="CHEBI:456216"/>
        <dbReference type="EC" id="2.7.1.24"/>
    </reaction>
</comment>
<comment type="similarity">
    <text evidence="1 5">Belongs to the CoaE family.</text>
</comment>
<evidence type="ECO:0000256" key="1">
    <source>
        <dbReference type="ARBA" id="ARBA00009018"/>
    </source>
</evidence>
<dbReference type="Proteomes" id="UP000198510">
    <property type="component" value="Unassembled WGS sequence"/>
</dbReference>